<protein>
    <submittedName>
        <fullName evidence="1">Uncharacterized protein</fullName>
    </submittedName>
</protein>
<reference evidence="1" key="1">
    <citation type="submission" date="2014-05" db="EMBL/GenBank/DDBJ databases">
        <authorList>
            <person name="Chronopoulou M."/>
        </authorList>
    </citation>
    <scope>NUCLEOTIDE SEQUENCE</scope>
    <source>
        <tissue evidence="1">Whole organism</tissue>
    </source>
</reference>
<dbReference type="AlphaFoldDB" id="A0A0K2UAR7"/>
<organism evidence="1">
    <name type="scientific">Lepeophtheirus salmonis</name>
    <name type="common">Salmon louse</name>
    <name type="synonym">Caligus salmonis</name>
    <dbReference type="NCBI Taxonomy" id="72036"/>
    <lineage>
        <taxon>Eukaryota</taxon>
        <taxon>Metazoa</taxon>
        <taxon>Ecdysozoa</taxon>
        <taxon>Arthropoda</taxon>
        <taxon>Crustacea</taxon>
        <taxon>Multicrustacea</taxon>
        <taxon>Hexanauplia</taxon>
        <taxon>Copepoda</taxon>
        <taxon>Siphonostomatoida</taxon>
        <taxon>Caligidae</taxon>
        <taxon>Lepeophtheirus</taxon>
    </lineage>
</organism>
<accession>A0A0K2UAR7</accession>
<evidence type="ECO:0000313" key="1">
    <source>
        <dbReference type="EMBL" id="CDW35165.1"/>
    </source>
</evidence>
<dbReference type="EMBL" id="HACA01017804">
    <property type="protein sequence ID" value="CDW35165.1"/>
    <property type="molecule type" value="Transcribed_RNA"/>
</dbReference>
<name>A0A0K2UAR7_LEPSM</name>
<proteinExistence type="predicted"/>
<sequence>MTSLLHQLEDTRMRRVSECVELNLTKDHVTLSRPALKNKSICNKEVA</sequence>